<dbReference type="Pfam" id="PF00037">
    <property type="entry name" value="Fer4"/>
    <property type="match status" value="1"/>
</dbReference>
<feature type="domain" description="4Fe-4S ferredoxin-type" evidence="5">
    <location>
        <begin position="270"/>
        <end position="299"/>
    </location>
</feature>
<dbReference type="InterPro" id="IPR002869">
    <property type="entry name" value="Pyrv_flavodox_OxRed_cen"/>
</dbReference>
<dbReference type="InterPro" id="IPR051626">
    <property type="entry name" value="Oxidoreductase_gamma_subunit"/>
</dbReference>
<dbReference type="GO" id="GO:0016625">
    <property type="term" value="F:oxidoreductase activity, acting on the aldehyde or oxo group of donors, iron-sulfur protein as acceptor"/>
    <property type="evidence" value="ECO:0007669"/>
    <property type="project" value="InterPro"/>
</dbReference>
<dbReference type="InterPro" id="IPR011898">
    <property type="entry name" value="PorD_KorD"/>
</dbReference>
<evidence type="ECO:0000313" key="7">
    <source>
        <dbReference type="Proteomes" id="UP000000602"/>
    </source>
</evidence>
<dbReference type="Pfam" id="PF01558">
    <property type="entry name" value="POR"/>
    <property type="match status" value="1"/>
</dbReference>
<dbReference type="GO" id="GO:0051539">
    <property type="term" value="F:4 iron, 4 sulfur cluster binding"/>
    <property type="evidence" value="ECO:0007669"/>
    <property type="project" value="InterPro"/>
</dbReference>
<keyword evidence="2" id="KW-0560">Oxidoreductase</keyword>
<reference evidence="7" key="1">
    <citation type="journal article" date="2004" name="Environ. Microbiol.">
        <title>The genome of Desulfotalea psychrophila, a sulfate-reducing bacterium from permanently cold Arctic sediments.</title>
        <authorList>
            <person name="Rabus R."/>
            <person name="Ruepp A."/>
            <person name="Frickey T."/>
            <person name="Rattei T."/>
            <person name="Fartmann B."/>
            <person name="Stark M."/>
            <person name="Bauer M."/>
            <person name="Zibat A."/>
            <person name="Lombardot T."/>
            <person name="Becker I."/>
            <person name="Amann J."/>
            <person name="Gellner K."/>
            <person name="Teeling H."/>
            <person name="Leuschner W.D."/>
            <person name="Gloeckner F.-O."/>
            <person name="Lupas A.N."/>
            <person name="Amann R."/>
            <person name="Klenk H.-P."/>
        </authorList>
    </citation>
    <scope>NUCLEOTIDE SEQUENCE [LARGE SCALE GENOMIC DNA]</scope>
    <source>
        <strain evidence="7">DSM 12343 / LSv54</strain>
    </source>
</reference>
<dbReference type="Gene3D" id="3.40.920.10">
    <property type="entry name" value="Pyruvate-ferredoxin oxidoreductase, PFOR, domain III"/>
    <property type="match status" value="1"/>
</dbReference>
<keyword evidence="6" id="KW-0670">Pyruvate</keyword>
<feature type="domain" description="4Fe-4S ferredoxin-type" evidence="5">
    <location>
        <begin position="240"/>
        <end position="269"/>
    </location>
</feature>
<name>Q6ANZ6_DESPS</name>
<dbReference type="PANTHER" id="PTHR43366">
    <property type="entry name" value="PYRUVATE SYNTHASE SUBUNIT PORC"/>
    <property type="match status" value="1"/>
</dbReference>
<dbReference type="PROSITE" id="PS00198">
    <property type="entry name" value="4FE4S_FER_1"/>
    <property type="match status" value="1"/>
</dbReference>
<dbReference type="KEGG" id="dps:DP1199"/>
<dbReference type="InterPro" id="IPR011894">
    <property type="entry name" value="PorC_KorC"/>
</dbReference>
<gene>
    <name evidence="6" type="ordered locus">DP1199</name>
</gene>
<dbReference type="PROSITE" id="PS51379">
    <property type="entry name" value="4FE4S_FER_2"/>
    <property type="match status" value="2"/>
</dbReference>
<dbReference type="SUPFAM" id="SSF54862">
    <property type="entry name" value="4Fe-4S ferredoxins"/>
    <property type="match status" value="1"/>
</dbReference>
<dbReference type="GO" id="GO:0046872">
    <property type="term" value="F:metal ion binding"/>
    <property type="evidence" value="ECO:0007669"/>
    <property type="project" value="UniProtKB-KW"/>
</dbReference>
<dbReference type="HOGENOM" id="CLU_060916_0_0_7"/>
<protein>
    <submittedName>
        <fullName evidence="6">Probable pyruvate synthase, gamma subunit</fullName>
    </submittedName>
</protein>
<organism evidence="6 7">
    <name type="scientific">Desulfotalea psychrophila (strain LSv54 / DSM 12343)</name>
    <dbReference type="NCBI Taxonomy" id="177439"/>
    <lineage>
        <taxon>Bacteria</taxon>
        <taxon>Pseudomonadati</taxon>
        <taxon>Thermodesulfobacteriota</taxon>
        <taxon>Desulfobulbia</taxon>
        <taxon>Desulfobulbales</taxon>
        <taxon>Desulfocapsaceae</taxon>
        <taxon>Desulfotalea</taxon>
    </lineage>
</organism>
<evidence type="ECO:0000256" key="3">
    <source>
        <dbReference type="ARBA" id="ARBA00023004"/>
    </source>
</evidence>
<dbReference type="NCBIfam" id="TIGR02175">
    <property type="entry name" value="PorC_KorC"/>
    <property type="match status" value="1"/>
</dbReference>
<dbReference type="InterPro" id="IPR017900">
    <property type="entry name" value="4Fe4S_Fe_S_CS"/>
</dbReference>
<evidence type="ECO:0000259" key="5">
    <source>
        <dbReference type="PROSITE" id="PS51379"/>
    </source>
</evidence>
<evidence type="ECO:0000256" key="4">
    <source>
        <dbReference type="ARBA" id="ARBA00023014"/>
    </source>
</evidence>
<dbReference type="NCBIfam" id="TIGR02179">
    <property type="entry name" value="PorD_KorD"/>
    <property type="match status" value="1"/>
</dbReference>
<dbReference type="Gene3D" id="3.30.70.20">
    <property type="match status" value="1"/>
</dbReference>
<dbReference type="Proteomes" id="UP000000602">
    <property type="component" value="Chromosome"/>
</dbReference>
<dbReference type="eggNOG" id="COG1144">
    <property type="taxonomic scope" value="Bacteria"/>
</dbReference>
<keyword evidence="7" id="KW-1185">Reference proteome</keyword>
<accession>Q6ANZ6</accession>
<keyword evidence="4" id="KW-0411">Iron-sulfur</keyword>
<evidence type="ECO:0000256" key="1">
    <source>
        <dbReference type="ARBA" id="ARBA00022723"/>
    </source>
</evidence>
<dbReference type="AlphaFoldDB" id="Q6ANZ6"/>
<dbReference type="PANTHER" id="PTHR43366:SF1">
    <property type="entry name" value="PYRUVATE SYNTHASE SUBUNIT PORC"/>
    <property type="match status" value="1"/>
</dbReference>
<sequence length="309" mass="33802">MFLQREGVVMYRIRFHGRGGQGMKTASRILGTAFFLEGYEVQDAPRYGAERRGAPIFAYVRADNQPINERGIISQPDLVIVADDSLVGLPAAAVLAGVDEHTLLLISSAESGEMWQDRLNFAGEIFTMPAEAQFVGAACTGAAACLLGDISPVALEKAIREELADLGDAVIEENIVPALTAYKRMQPYRGRVQTGIAINANDYSKPGWIDLPFEDARISAPDIHASANSVEVRTGLWRTLRPVIDYQRCKGCWWICSTFCPDGAIPVRGKIPEIDYDHCKGCMICVAQCPTHAIEAVSERLAQEQEVLS</sequence>
<evidence type="ECO:0000256" key="2">
    <source>
        <dbReference type="ARBA" id="ARBA00023002"/>
    </source>
</evidence>
<dbReference type="InterPro" id="IPR019752">
    <property type="entry name" value="Pyrv/ketoisovalerate_OxRed_cat"/>
</dbReference>
<dbReference type="SUPFAM" id="SSF53323">
    <property type="entry name" value="Pyruvate-ferredoxin oxidoreductase, PFOR, domain III"/>
    <property type="match status" value="1"/>
</dbReference>
<keyword evidence="3" id="KW-0408">Iron</keyword>
<dbReference type="InterPro" id="IPR017896">
    <property type="entry name" value="4Fe4S_Fe-S-bd"/>
</dbReference>
<keyword evidence="1" id="KW-0479">Metal-binding</keyword>
<dbReference type="eggNOG" id="COG1014">
    <property type="taxonomic scope" value="Bacteria"/>
</dbReference>
<evidence type="ECO:0000313" key="6">
    <source>
        <dbReference type="EMBL" id="CAG35928.1"/>
    </source>
</evidence>
<dbReference type="EMBL" id="CR522870">
    <property type="protein sequence ID" value="CAG35928.1"/>
    <property type="molecule type" value="Genomic_DNA"/>
</dbReference>
<proteinExistence type="predicted"/>
<dbReference type="STRING" id="177439.DP1199"/>